<dbReference type="Pfam" id="PF02254">
    <property type="entry name" value="TrkA_N"/>
    <property type="match status" value="1"/>
</dbReference>
<dbReference type="GO" id="GO:0006813">
    <property type="term" value="P:potassium ion transport"/>
    <property type="evidence" value="ECO:0007669"/>
    <property type="project" value="InterPro"/>
</dbReference>
<dbReference type="Pfam" id="PF00999">
    <property type="entry name" value="Na_H_Exchanger"/>
    <property type="match status" value="1"/>
</dbReference>
<dbReference type="GO" id="GO:0016020">
    <property type="term" value="C:membrane"/>
    <property type="evidence" value="ECO:0007669"/>
    <property type="project" value="UniProtKB-SubCell"/>
</dbReference>
<protein>
    <submittedName>
        <fullName evidence="12">Predicted Kef-type K+ transport protein, K+/H+ antiporter domain</fullName>
    </submittedName>
</protein>
<keyword evidence="3" id="KW-0813">Transport</keyword>
<dbReference type="PANTHER" id="PTHR42751">
    <property type="entry name" value="SODIUM/HYDROGEN EXCHANGER FAMILY/TRKA DOMAIN PROTEIN"/>
    <property type="match status" value="1"/>
</dbReference>
<dbReference type="GO" id="GO:1902600">
    <property type="term" value="P:proton transmembrane transport"/>
    <property type="evidence" value="ECO:0007669"/>
    <property type="project" value="InterPro"/>
</dbReference>
<accession>A0A1M5XBM5</accession>
<evidence type="ECO:0000313" key="12">
    <source>
        <dbReference type="EMBL" id="SHH97042.1"/>
    </source>
</evidence>
<dbReference type="STRING" id="299255.SAMN02745129_3401"/>
<evidence type="ECO:0000256" key="9">
    <source>
        <dbReference type="SAM" id="Phobius"/>
    </source>
</evidence>
<dbReference type="Gene3D" id="1.20.1530.20">
    <property type="match status" value="1"/>
</dbReference>
<feature type="transmembrane region" description="Helical" evidence="9">
    <location>
        <begin position="75"/>
        <end position="94"/>
    </location>
</feature>
<dbReference type="Gene3D" id="3.40.50.720">
    <property type="entry name" value="NAD(P)-binding Rossmann-like Domain"/>
    <property type="match status" value="1"/>
</dbReference>
<evidence type="ECO:0000256" key="8">
    <source>
        <dbReference type="ARBA" id="ARBA00023136"/>
    </source>
</evidence>
<dbReference type="InterPro" id="IPR006153">
    <property type="entry name" value="Cation/H_exchanger_TM"/>
</dbReference>
<dbReference type="EMBL" id="FQXG01000005">
    <property type="protein sequence ID" value="SHH97042.1"/>
    <property type="molecule type" value="Genomic_DNA"/>
</dbReference>
<keyword evidence="6 9" id="KW-1133">Transmembrane helix</keyword>
<dbReference type="Proteomes" id="UP000184268">
    <property type="component" value="Unassembled WGS sequence"/>
</dbReference>
<feature type="transmembrane region" description="Helical" evidence="9">
    <location>
        <begin position="45"/>
        <end position="63"/>
    </location>
</feature>
<feature type="domain" description="Cation/H+ exchanger transmembrane" evidence="10">
    <location>
        <begin position="10"/>
        <end position="349"/>
    </location>
</feature>
<dbReference type="AlphaFoldDB" id="A0A1M5XBM5"/>
<feature type="transmembrane region" description="Helical" evidence="9">
    <location>
        <begin position="272"/>
        <end position="293"/>
    </location>
</feature>
<evidence type="ECO:0000256" key="2">
    <source>
        <dbReference type="ARBA" id="ARBA00005551"/>
    </source>
</evidence>
<reference evidence="12 13" key="1">
    <citation type="submission" date="2016-11" db="EMBL/GenBank/DDBJ databases">
        <authorList>
            <person name="Jaros S."/>
            <person name="Januszkiewicz K."/>
            <person name="Wedrychowicz H."/>
        </authorList>
    </citation>
    <scope>NUCLEOTIDE SEQUENCE [LARGE SCALE GENOMIC DNA]</scope>
    <source>
        <strain evidence="12 13">DSM 16917</strain>
    </source>
</reference>
<feature type="transmembrane region" description="Helical" evidence="9">
    <location>
        <begin position="333"/>
        <end position="352"/>
    </location>
</feature>
<feature type="transmembrane region" description="Helical" evidence="9">
    <location>
        <begin position="114"/>
        <end position="132"/>
    </location>
</feature>
<keyword evidence="5 9" id="KW-0812">Transmembrane</keyword>
<feature type="transmembrane region" description="Helical" evidence="9">
    <location>
        <begin position="305"/>
        <end position="327"/>
    </location>
</feature>
<feature type="transmembrane region" description="Helical" evidence="9">
    <location>
        <begin position="167"/>
        <end position="186"/>
    </location>
</feature>
<proteinExistence type="inferred from homology"/>
<keyword evidence="13" id="KW-1185">Reference proteome</keyword>
<feature type="transmembrane region" description="Helical" evidence="9">
    <location>
        <begin position="198"/>
        <end position="218"/>
    </location>
</feature>
<keyword evidence="7" id="KW-0406">Ion transport</keyword>
<organism evidence="12 13">
    <name type="scientific">Ferrimonas marina</name>
    <dbReference type="NCBI Taxonomy" id="299255"/>
    <lineage>
        <taxon>Bacteria</taxon>
        <taxon>Pseudomonadati</taxon>
        <taxon>Pseudomonadota</taxon>
        <taxon>Gammaproteobacteria</taxon>
        <taxon>Alteromonadales</taxon>
        <taxon>Ferrimonadaceae</taxon>
        <taxon>Ferrimonas</taxon>
    </lineage>
</organism>
<evidence type="ECO:0000256" key="4">
    <source>
        <dbReference type="ARBA" id="ARBA00022449"/>
    </source>
</evidence>
<evidence type="ECO:0000256" key="5">
    <source>
        <dbReference type="ARBA" id="ARBA00022692"/>
    </source>
</evidence>
<sequence>MLDPMLLLVPLLLAILATVVGFPPLIGYLLAGFALYGAGIEALPFLEPIADLGVLLLLFAIGLKLDLRSLAKSEVWGGASIHLGLTVLVSSLFIKGLGLVGLSQFAALSLDQTLLLAFALGFSSTVFAIKVLEERGDSQTLYGRTAIGILIMQDLFAVVYLTASKGALPSVWALGLLALPLARPLFYRLLDRVGHGEVLVLFGLAMALVPGAALFDLVGLKPDLGALVMGLLLAGHRKANELSKSLFLFKELFLVAFFLSIGQQGLPTGSEIVAALLLTLLLPFKSALFLAMLTRFRLRARSAMMASLTLGNFSEFGLIVLTAAIAVGSMDPSWLRVMALMVTFSFLLAAPLSDRGQEIYSRWRARLKKMERYPSHPEDQPIRLGQPRVLIFGMGRIGSGAYDDLRQHYGDNILGIDHKQEIVDHHNNAGRQVVLGDATDTDFWEKLEHSDSIELVLLAMPSHHGNEFTARQLKRVKFKAEVAAVSRWPEEEAELYDLGVSQVYNIYEAAGAGMAEQILERNKASLGAKVSMTSRTA</sequence>
<gene>
    <name evidence="12" type="ORF">SAMN02745129_3401</name>
</gene>
<evidence type="ECO:0000256" key="6">
    <source>
        <dbReference type="ARBA" id="ARBA00022989"/>
    </source>
</evidence>
<dbReference type="PANTHER" id="PTHR42751:SF1">
    <property type="entry name" value="CATION_PROTON ANTIPORTER YBAL-RELATED"/>
    <property type="match status" value="1"/>
</dbReference>
<dbReference type="SUPFAM" id="SSF51735">
    <property type="entry name" value="NAD(P)-binding Rossmann-fold domains"/>
    <property type="match status" value="1"/>
</dbReference>
<keyword evidence="8 9" id="KW-0472">Membrane</keyword>
<dbReference type="GO" id="GO:0015297">
    <property type="term" value="F:antiporter activity"/>
    <property type="evidence" value="ECO:0007669"/>
    <property type="project" value="UniProtKB-KW"/>
</dbReference>
<name>A0A1M5XBM5_9GAMM</name>
<evidence type="ECO:0000256" key="1">
    <source>
        <dbReference type="ARBA" id="ARBA00004141"/>
    </source>
</evidence>
<feature type="transmembrane region" description="Helical" evidence="9">
    <location>
        <begin position="141"/>
        <end position="161"/>
    </location>
</feature>
<comment type="subcellular location">
    <subcellularLocation>
        <location evidence="1">Membrane</location>
        <topology evidence="1">Multi-pass membrane protein</topology>
    </subcellularLocation>
</comment>
<evidence type="ECO:0000259" key="10">
    <source>
        <dbReference type="Pfam" id="PF00999"/>
    </source>
</evidence>
<feature type="domain" description="RCK N-terminal" evidence="11">
    <location>
        <begin position="389"/>
        <end position="505"/>
    </location>
</feature>
<dbReference type="InterPro" id="IPR038770">
    <property type="entry name" value="Na+/solute_symporter_sf"/>
</dbReference>
<evidence type="ECO:0000259" key="11">
    <source>
        <dbReference type="Pfam" id="PF02254"/>
    </source>
</evidence>
<evidence type="ECO:0000256" key="3">
    <source>
        <dbReference type="ARBA" id="ARBA00022448"/>
    </source>
</evidence>
<evidence type="ECO:0000256" key="7">
    <source>
        <dbReference type="ARBA" id="ARBA00023065"/>
    </source>
</evidence>
<comment type="similarity">
    <text evidence="2">Belongs to the monovalent cation:proton antiporter 2 (CPA2) transporter (TC 2.A.37) family.</text>
</comment>
<dbReference type="InterPro" id="IPR003148">
    <property type="entry name" value="RCK_N"/>
</dbReference>
<dbReference type="InterPro" id="IPR036291">
    <property type="entry name" value="NAD(P)-bd_dom_sf"/>
</dbReference>
<evidence type="ECO:0000313" key="13">
    <source>
        <dbReference type="Proteomes" id="UP000184268"/>
    </source>
</evidence>
<keyword evidence="4" id="KW-0050">Antiport</keyword>